<evidence type="ECO:0000256" key="1">
    <source>
        <dbReference type="ARBA" id="ARBA00011738"/>
    </source>
</evidence>
<evidence type="ECO:0000313" key="5">
    <source>
        <dbReference type="EMBL" id="ASJ72573.1"/>
    </source>
</evidence>
<evidence type="ECO:0000256" key="3">
    <source>
        <dbReference type="ARBA" id="ARBA00023239"/>
    </source>
</evidence>
<gene>
    <name evidence="5" type="primary">allA</name>
    <name evidence="5" type="ORF">IMCC3135_12425</name>
</gene>
<dbReference type="EC" id="4.3.2.3" evidence="5"/>
<dbReference type="GO" id="GO:0000256">
    <property type="term" value="P:allantoin catabolic process"/>
    <property type="evidence" value="ECO:0007669"/>
    <property type="project" value="InterPro"/>
</dbReference>
<reference evidence="5 6" key="1">
    <citation type="submission" date="2016-12" db="EMBL/GenBank/DDBJ databases">
        <authorList>
            <person name="Song W.-J."/>
            <person name="Kurnit D.M."/>
        </authorList>
    </citation>
    <scope>NUCLEOTIDE SEQUENCE [LARGE SCALE GENOMIC DNA]</scope>
    <source>
        <strain evidence="5 6">IMCC3135</strain>
    </source>
</reference>
<keyword evidence="3 5" id="KW-0456">Lyase</keyword>
<name>A0A2Z2NMX0_9GAMM</name>
<dbReference type="InterPro" id="IPR047233">
    <property type="entry name" value="UAH_cupin"/>
</dbReference>
<proteinExistence type="predicted"/>
<comment type="catalytic activity">
    <reaction evidence="4">
        <text>(S)-ureidoglycolate = urea + glyoxylate</text>
        <dbReference type="Rhea" id="RHEA:11304"/>
        <dbReference type="ChEBI" id="CHEBI:16199"/>
        <dbReference type="ChEBI" id="CHEBI:36655"/>
        <dbReference type="ChEBI" id="CHEBI:57296"/>
        <dbReference type="EC" id="4.3.2.3"/>
    </reaction>
</comment>
<dbReference type="SUPFAM" id="SSF51182">
    <property type="entry name" value="RmlC-like cupins"/>
    <property type="match status" value="1"/>
</dbReference>
<dbReference type="KEGG" id="gai:IMCC3135_12425"/>
<dbReference type="InterPro" id="IPR011051">
    <property type="entry name" value="RmlC_Cupin_sf"/>
</dbReference>
<dbReference type="AlphaFoldDB" id="A0A2Z2NMX0"/>
<dbReference type="Pfam" id="PF04115">
    <property type="entry name" value="Ureidogly_lyase"/>
    <property type="match status" value="1"/>
</dbReference>
<sequence>MTMLAISPLTAAAFAPFGDVLQVQAAPSVMINRGNCARYSDLAGLDFSDGRAGISVFHAKPYRSPLLLDMMERHPQGSQAFIPMSDDPFLVIVAPDNDGKPGLPQVFETDGLQGVNYHRNVWHGVLTPIRGNGLFTVVDRIGSGSNLEEHWLDSAYQILF</sequence>
<dbReference type="GO" id="GO:0004848">
    <property type="term" value="F:ureidoglycolate hydrolase activity"/>
    <property type="evidence" value="ECO:0007669"/>
    <property type="project" value="InterPro"/>
</dbReference>
<dbReference type="InterPro" id="IPR007247">
    <property type="entry name" value="Ureidogly_lyase"/>
</dbReference>
<dbReference type="PIRSF" id="PIRSF017306">
    <property type="entry name" value="Ureidogly_hydro"/>
    <property type="match status" value="1"/>
</dbReference>
<dbReference type="Gene3D" id="2.60.120.480">
    <property type="entry name" value="Ureidoglycolate hydrolase"/>
    <property type="match status" value="1"/>
</dbReference>
<organism evidence="5 6">
    <name type="scientific">Granulosicoccus antarcticus IMCC3135</name>
    <dbReference type="NCBI Taxonomy" id="1192854"/>
    <lineage>
        <taxon>Bacteria</taxon>
        <taxon>Pseudomonadati</taxon>
        <taxon>Pseudomonadota</taxon>
        <taxon>Gammaproteobacteria</taxon>
        <taxon>Chromatiales</taxon>
        <taxon>Granulosicoccaceae</taxon>
        <taxon>Granulosicoccus</taxon>
    </lineage>
</organism>
<dbReference type="GO" id="GO:0006144">
    <property type="term" value="P:purine nucleobase metabolic process"/>
    <property type="evidence" value="ECO:0007669"/>
    <property type="project" value="UniProtKB-KW"/>
</dbReference>
<dbReference type="PANTHER" id="PTHR21221:SF1">
    <property type="entry name" value="UREIDOGLYCOLATE LYASE"/>
    <property type="match status" value="1"/>
</dbReference>
<evidence type="ECO:0000256" key="4">
    <source>
        <dbReference type="ARBA" id="ARBA00047684"/>
    </source>
</evidence>
<dbReference type="Proteomes" id="UP000250079">
    <property type="component" value="Chromosome"/>
</dbReference>
<keyword evidence="6" id="KW-1185">Reference proteome</keyword>
<accession>A0A2Z2NMX0</accession>
<dbReference type="CDD" id="cd20298">
    <property type="entry name" value="cupin_UAH"/>
    <property type="match status" value="1"/>
</dbReference>
<dbReference type="PANTHER" id="PTHR21221">
    <property type="entry name" value="UREIDOGLYCOLATE HYDROLASE"/>
    <property type="match status" value="1"/>
</dbReference>
<dbReference type="InterPro" id="IPR024060">
    <property type="entry name" value="Ureidoglycolate_lyase_dom_sf"/>
</dbReference>
<protein>
    <submittedName>
        <fullName evidence="5">Ureidoglycolate lyase</fullName>
        <ecNumber evidence="5">4.3.2.3</ecNumber>
    </submittedName>
</protein>
<evidence type="ECO:0000313" key="6">
    <source>
        <dbReference type="Proteomes" id="UP000250079"/>
    </source>
</evidence>
<evidence type="ECO:0000256" key="2">
    <source>
        <dbReference type="ARBA" id="ARBA00022631"/>
    </source>
</evidence>
<dbReference type="RefSeq" id="WP_088917873.1">
    <property type="nucleotide sequence ID" value="NZ_CP018632.1"/>
</dbReference>
<dbReference type="NCBIfam" id="NF009932">
    <property type="entry name" value="PRK13395.1"/>
    <property type="match status" value="1"/>
</dbReference>
<comment type="subunit">
    <text evidence="1">Homodimer.</text>
</comment>
<keyword evidence="2" id="KW-0659">Purine metabolism</keyword>
<dbReference type="GO" id="GO:0050385">
    <property type="term" value="F:ureidoglycolate lyase activity"/>
    <property type="evidence" value="ECO:0007669"/>
    <property type="project" value="UniProtKB-EC"/>
</dbReference>
<dbReference type="EMBL" id="CP018632">
    <property type="protein sequence ID" value="ASJ72573.1"/>
    <property type="molecule type" value="Genomic_DNA"/>
</dbReference>
<dbReference type="OrthoDB" id="9804602at2"/>